<evidence type="ECO:0000313" key="3">
    <source>
        <dbReference type="EMBL" id="HIX20310.1"/>
    </source>
</evidence>
<feature type="signal peptide" evidence="2">
    <location>
        <begin position="1"/>
        <end position="21"/>
    </location>
</feature>
<sequence length="162" mass="17798">MKAPLYLLLALGMLAPLATMTGCTYSQVLNRQESALARLNRSLAAVHDRASAQAAIPAVNQYGRVLSEDLNTLFANGKPTWLELLMLKNSYQNSNISSEAKTSLREIFRIAQANFYGCTELRNAMISAVLNQIRGRSGYGTPTQGYPVRGPQNPILPSLLRR</sequence>
<evidence type="ECO:0008006" key="5">
    <source>
        <dbReference type="Google" id="ProtNLM"/>
    </source>
</evidence>
<dbReference type="Proteomes" id="UP000823964">
    <property type="component" value="Unassembled WGS sequence"/>
</dbReference>
<evidence type="ECO:0000256" key="1">
    <source>
        <dbReference type="SAM" id="MobiDB-lite"/>
    </source>
</evidence>
<dbReference type="AlphaFoldDB" id="A0A9D1VC37"/>
<accession>A0A9D1VC37</accession>
<evidence type="ECO:0000313" key="4">
    <source>
        <dbReference type="Proteomes" id="UP000823964"/>
    </source>
</evidence>
<feature type="chain" id="PRO_5039432637" description="LemA family protein" evidence="2">
    <location>
        <begin position="22"/>
        <end position="162"/>
    </location>
</feature>
<name>A0A9D1VC37_9BACT</name>
<evidence type="ECO:0000256" key="2">
    <source>
        <dbReference type="SAM" id="SignalP"/>
    </source>
</evidence>
<dbReference type="PROSITE" id="PS51257">
    <property type="entry name" value="PROKAR_LIPOPROTEIN"/>
    <property type="match status" value="1"/>
</dbReference>
<keyword evidence="2" id="KW-0732">Signal</keyword>
<organism evidence="3 4">
    <name type="scientific">Candidatus Akkermansia intestinigallinarum</name>
    <dbReference type="NCBI Taxonomy" id="2838431"/>
    <lineage>
        <taxon>Bacteria</taxon>
        <taxon>Pseudomonadati</taxon>
        <taxon>Verrucomicrobiota</taxon>
        <taxon>Verrucomicrobiia</taxon>
        <taxon>Verrucomicrobiales</taxon>
        <taxon>Akkermansiaceae</taxon>
        <taxon>Akkermansia</taxon>
    </lineage>
</organism>
<protein>
    <recommendedName>
        <fullName evidence="5">LemA family protein</fullName>
    </recommendedName>
</protein>
<reference evidence="3" key="2">
    <citation type="submission" date="2021-04" db="EMBL/GenBank/DDBJ databases">
        <authorList>
            <person name="Gilroy R."/>
        </authorList>
    </citation>
    <scope>NUCLEOTIDE SEQUENCE</scope>
    <source>
        <strain evidence="3">14975</strain>
    </source>
</reference>
<reference evidence="3" key="1">
    <citation type="journal article" date="2021" name="PeerJ">
        <title>Extensive microbial diversity within the chicken gut microbiome revealed by metagenomics and culture.</title>
        <authorList>
            <person name="Gilroy R."/>
            <person name="Ravi A."/>
            <person name="Getino M."/>
            <person name="Pursley I."/>
            <person name="Horton D.L."/>
            <person name="Alikhan N.F."/>
            <person name="Baker D."/>
            <person name="Gharbi K."/>
            <person name="Hall N."/>
            <person name="Watson M."/>
            <person name="Adriaenssens E.M."/>
            <person name="Foster-Nyarko E."/>
            <person name="Jarju S."/>
            <person name="Secka A."/>
            <person name="Antonio M."/>
            <person name="Oren A."/>
            <person name="Chaudhuri R.R."/>
            <person name="La Ragione R."/>
            <person name="Hildebrand F."/>
            <person name="Pallen M.J."/>
        </authorList>
    </citation>
    <scope>NUCLEOTIDE SEQUENCE</scope>
    <source>
        <strain evidence="3">14975</strain>
    </source>
</reference>
<dbReference type="EMBL" id="DXFQ01000125">
    <property type="protein sequence ID" value="HIX20310.1"/>
    <property type="molecule type" value="Genomic_DNA"/>
</dbReference>
<feature type="region of interest" description="Disordered" evidence="1">
    <location>
        <begin position="141"/>
        <end position="162"/>
    </location>
</feature>
<comment type="caution">
    <text evidence="3">The sequence shown here is derived from an EMBL/GenBank/DDBJ whole genome shotgun (WGS) entry which is preliminary data.</text>
</comment>
<proteinExistence type="predicted"/>
<gene>
    <name evidence="3" type="ORF">H9862_06900</name>
</gene>